<keyword evidence="3" id="KW-0812">Transmembrane</keyword>
<gene>
    <name evidence="5" type="ORF">NQ491_07700</name>
</gene>
<evidence type="ECO:0000256" key="3">
    <source>
        <dbReference type="SAM" id="Phobius"/>
    </source>
</evidence>
<dbReference type="GeneID" id="82891608"/>
<keyword evidence="3" id="KW-0472">Membrane</keyword>
<evidence type="ECO:0000313" key="5">
    <source>
        <dbReference type="EMBL" id="UWN56541.1"/>
    </source>
</evidence>
<dbReference type="PANTHER" id="PTHR22916:SF51">
    <property type="entry name" value="GLYCOSYLTRANSFERASE EPSH-RELATED"/>
    <property type="match status" value="1"/>
</dbReference>
<evidence type="ECO:0000256" key="2">
    <source>
        <dbReference type="ARBA" id="ARBA00022679"/>
    </source>
</evidence>
<dbReference type="PANTHER" id="PTHR22916">
    <property type="entry name" value="GLYCOSYLTRANSFERASE"/>
    <property type="match status" value="1"/>
</dbReference>
<dbReference type="Proteomes" id="UP001059295">
    <property type="component" value="Chromosome"/>
</dbReference>
<evidence type="ECO:0000259" key="4">
    <source>
        <dbReference type="Pfam" id="PF00535"/>
    </source>
</evidence>
<keyword evidence="1" id="KW-0328">Glycosyltransferase</keyword>
<keyword evidence="3" id="KW-1133">Transmembrane helix</keyword>
<reference evidence="5" key="1">
    <citation type="journal article" date="2022" name="Cell">
        <title>Design, construction, and in vivo augmentation of a complex gut microbiome.</title>
        <authorList>
            <person name="Cheng A.G."/>
            <person name="Ho P.Y."/>
            <person name="Aranda-Diaz A."/>
            <person name="Jain S."/>
            <person name="Yu F.B."/>
            <person name="Meng X."/>
            <person name="Wang M."/>
            <person name="Iakiviak M."/>
            <person name="Nagashima K."/>
            <person name="Zhao A."/>
            <person name="Murugkar P."/>
            <person name="Patil A."/>
            <person name="Atabakhsh K."/>
            <person name="Weakley A."/>
            <person name="Yan J."/>
            <person name="Brumbaugh A.R."/>
            <person name="Higginbottom S."/>
            <person name="Dimas A."/>
            <person name="Shiver A.L."/>
            <person name="Deutschbauer A."/>
            <person name="Neff N."/>
            <person name="Sonnenburg J.L."/>
            <person name="Huang K.C."/>
            <person name="Fischbach M.A."/>
        </authorList>
    </citation>
    <scope>NUCLEOTIDE SEQUENCE</scope>
    <source>
        <strain evidence="5">AP11</strain>
    </source>
</reference>
<dbReference type="SUPFAM" id="SSF53448">
    <property type="entry name" value="Nucleotide-diphospho-sugar transferases"/>
    <property type="match status" value="1"/>
</dbReference>
<feature type="domain" description="Glycosyltransferase 2-like" evidence="4">
    <location>
        <begin position="7"/>
        <end position="138"/>
    </location>
</feature>
<organism evidence="5 6">
    <name type="scientific">Alistipes ihumii AP11</name>
    <dbReference type="NCBI Taxonomy" id="1211813"/>
    <lineage>
        <taxon>Bacteria</taxon>
        <taxon>Pseudomonadati</taxon>
        <taxon>Bacteroidota</taxon>
        <taxon>Bacteroidia</taxon>
        <taxon>Bacteroidales</taxon>
        <taxon>Rikenellaceae</taxon>
        <taxon>Alistipes</taxon>
    </lineage>
</organism>
<dbReference type="RefSeq" id="WP_019246764.1">
    <property type="nucleotide sequence ID" value="NZ_CAPH01000018.1"/>
</dbReference>
<sequence>MNEYQVSLIIPVYNVENYIRESLLSALGQTFGSIEYILVDDCGTDHSMEIACSIVDGHPRRQDVRIVSHDRNRGLSAARNTGITAAAGRYVFFMDSDDELTPDCIERHYMVITQSSADFTIANMKLIGSKSIHIKDISDDCISDDLLSSFLKKKWNVSAGNKLYLKNFLTSHALSFQEGLIFEDILWSYNLCLHTDKVAWIRERTYLYKIRKNSITVSRSNSQKIESLLSILNKLVDDWEQGIISRKYTKEFAYMIDFSRLNTALLLLHYSGNREEAASYYRQLCVGRLASLPVSSRQAIVLKLPFVLFCVFMRPLYYLYRILNK</sequence>
<keyword evidence="6" id="KW-1185">Reference proteome</keyword>
<dbReference type="InterPro" id="IPR029044">
    <property type="entry name" value="Nucleotide-diphossugar_trans"/>
</dbReference>
<evidence type="ECO:0000256" key="1">
    <source>
        <dbReference type="ARBA" id="ARBA00022676"/>
    </source>
</evidence>
<keyword evidence="2" id="KW-0808">Transferase</keyword>
<accession>A0ABY5UWY5</accession>
<dbReference type="InterPro" id="IPR001173">
    <property type="entry name" value="Glyco_trans_2-like"/>
</dbReference>
<dbReference type="Gene3D" id="3.90.550.10">
    <property type="entry name" value="Spore Coat Polysaccharide Biosynthesis Protein SpsA, Chain A"/>
    <property type="match status" value="1"/>
</dbReference>
<dbReference type="CDD" id="cd00761">
    <property type="entry name" value="Glyco_tranf_GTA_type"/>
    <property type="match status" value="1"/>
</dbReference>
<proteinExistence type="predicted"/>
<name>A0ABY5UWY5_9BACT</name>
<dbReference type="Pfam" id="PF00535">
    <property type="entry name" value="Glycos_transf_2"/>
    <property type="match status" value="1"/>
</dbReference>
<dbReference type="EMBL" id="CP102294">
    <property type="protein sequence ID" value="UWN56541.1"/>
    <property type="molecule type" value="Genomic_DNA"/>
</dbReference>
<feature type="transmembrane region" description="Helical" evidence="3">
    <location>
        <begin position="300"/>
        <end position="320"/>
    </location>
</feature>
<protein>
    <submittedName>
        <fullName evidence="5">Glycosyltransferase</fullName>
    </submittedName>
</protein>
<evidence type="ECO:0000313" key="6">
    <source>
        <dbReference type="Proteomes" id="UP001059295"/>
    </source>
</evidence>